<organism evidence="7 8">
    <name type="scientific">Blattamonas nauphoetae</name>
    <dbReference type="NCBI Taxonomy" id="2049346"/>
    <lineage>
        <taxon>Eukaryota</taxon>
        <taxon>Metamonada</taxon>
        <taxon>Preaxostyla</taxon>
        <taxon>Oxymonadida</taxon>
        <taxon>Blattamonas</taxon>
    </lineage>
</organism>
<evidence type="ECO:0000259" key="6">
    <source>
        <dbReference type="Pfam" id="PF01490"/>
    </source>
</evidence>
<dbReference type="PANTHER" id="PTHR22950:SF349">
    <property type="entry name" value="AMINO ACID TRANSPORTER TRANSMEMBRANE DOMAIN-CONTAINING PROTEIN"/>
    <property type="match status" value="1"/>
</dbReference>
<comment type="caution">
    <text evidence="7">The sequence shown here is derived from an EMBL/GenBank/DDBJ whole genome shotgun (WGS) entry which is preliminary data.</text>
</comment>
<dbReference type="Proteomes" id="UP001281761">
    <property type="component" value="Unassembled WGS sequence"/>
</dbReference>
<name>A0ABQ9WRX9_9EUKA</name>
<evidence type="ECO:0000256" key="1">
    <source>
        <dbReference type="ARBA" id="ARBA00004141"/>
    </source>
</evidence>
<evidence type="ECO:0000256" key="4">
    <source>
        <dbReference type="ARBA" id="ARBA00023136"/>
    </source>
</evidence>
<keyword evidence="8" id="KW-1185">Reference proteome</keyword>
<feature type="transmembrane region" description="Helical" evidence="5">
    <location>
        <begin position="137"/>
        <end position="158"/>
    </location>
</feature>
<gene>
    <name evidence="7" type="ORF">BLNAU_22851</name>
</gene>
<feature type="transmembrane region" description="Helical" evidence="5">
    <location>
        <begin position="106"/>
        <end position="125"/>
    </location>
</feature>
<accession>A0ABQ9WRX9</accession>
<keyword evidence="3 5" id="KW-1133">Transmembrane helix</keyword>
<feature type="transmembrane region" description="Helical" evidence="5">
    <location>
        <begin position="244"/>
        <end position="266"/>
    </location>
</feature>
<evidence type="ECO:0000313" key="8">
    <source>
        <dbReference type="Proteomes" id="UP001281761"/>
    </source>
</evidence>
<dbReference type="EMBL" id="JARBJD010000422">
    <property type="protein sequence ID" value="KAK2942244.1"/>
    <property type="molecule type" value="Genomic_DNA"/>
</dbReference>
<feature type="transmembrane region" description="Helical" evidence="5">
    <location>
        <begin position="28"/>
        <end position="48"/>
    </location>
</feature>
<comment type="subcellular location">
    <subcellularLocation>
        <location evidence="1">Membrane</location>
        <topology evidence="1">Multi-pass membrane protein</topology>
    </subcellularLocation>
</comment>
<dbReference type="PROSITE" id="PS51257">
    <property type="entry name" value="PROKAR_LIPOPROTEIN"/>
    <property type="match status" value="1"/>
</dbReference>
<feature type="transmembrane region" description="Helical" evidence="5">
    <location>
        <begin position="287"/>
        <end position="306"/>
    </location>
</feature>
<evidence type="ECO:0000313" key="7">
    <source>
        <dbReference type="EMBL" id="KAK2942244.1"/>
    </source>
</evidence>
<dbReference type="Pfam" id="PF01490">
    <property type="entry name" value="Aa_trans"/>
    <property type="match status" value="1"/>
</dbReference>
<evidence type="ECO:0000256" key="3">
    <source>
        <dbReference type="ARBA" id="ARBA00022989"/>
    </source>
</evidence>
<evidence type="ECO:0000256" key="2">
    <source>
        <dbReference type="ARBA" id="ARBA00022692"/>
    </source>
</evidence>
<dbReference type="InterPro" id="IPR013057">
    <property type="entry name" value="AA_transpt_TM"/>
</dbReference>
<reference evidence="7 8" key="1">
    <citation type="journal article" date="2022" name="bioRxiv">
        <title>Genomics of Preaxostyla Flagellates Illuminates Evolutionary Transitions and the Path Towards Mitochondrial Loss.</title>
        <authorList>
            <person name="Novak L.V.F."/>
            <person name="Treitli S.C."/>
            <person name="Pyrih J."/>
            <person name="Halakuc P."/>
            <person name="Pipaliya S.V."/>
            <person name="Vacek V."/>
            <person name="Brzon O."/>
            <person name="Soukal P."/>
            <person name="Eme L."/>
            <person name="Dacks J.B."/>
            <person name="Karnkowska A."/>
            <person name="Elias M."/>
            <person name="Hampl V."/>
        </authorList>
    </citation>
    <scope>NUCLEOTIDE SEQUENCE [LARGE SCALE GENOMIC DNA]</scope>
    <source>
        <strain evidence="7">NAU3</strain>
        <tissue evidence="7">Gut</tissue>
    </source>
</reference>
<feature type="transmembrane region" description="Helical" evidence="5">
    <location>
        <begin position="170"/>
        <end position="191"/>
    </location>
</feature>
<feature type="transmembrane region" description="Helical" evidence="5">
    <location>
        <begin position="318"/>
        <end position="341"/>
    </location>
</feature>
<feature type="domain" description="Amino acid transporter transmembrane" evidence="6">
    <location>
        <begin position="3"/>
        <end position="378"/>
    </location>
</feature>
<protein>
    <submittedName>
        <fullName evidence="7">Transmembrane amino acid transporter</fullName>
    </submittedName>
</protein>
<evidence type="ECO:0000256" key="5">
    <source>
        <dbReference type="SAM" id="Phobius"/>
    </source>
</evidence>
<feature type="transmembrane region" description="Helical" evidence="5">
    <location>
        <begin position="353"/>
        <end position="375"/>
    </location>
</feature>
<proteinExistence type="predicted"/>
<keyword evidence="2 5" id="KW-0812">Transmembrane</keyword>
<dbReference type="PANTHER" id="PTHR22950">
    <property type="entry name" value="AMINO ACID TRANSPORTER"/>
    <property type="match status" value="1"/>
</dbReference>
<sequence length="386" mass="41380">MSTVKVFLGTGILGVPFAFRQCGWLLTFLSFFFSCFFSGYSIIALQAVPSMLEVEISPTIAGITKLMYGRSGELIANAIILIFQSSCCASYILFVSNTLELLIPSIPQQLWCVFIVLLVLCFSFIRSPRIVGTLSAIANLALLLALVLIAVGITISPLEGTTELANFSNFASSIGIPLFAFGGIGALSPIVTSLNPKYSFSSLLTVALLCVLVAYLSFGSVCYAQCGNLTPNAIQSAIAADLKWVSIPASILLVFSITFTITLAAAPVFQLVSSAATLTPDAGHHPLFTFVFTSFSRLFLLCFFALPSFTPLRSHFPLVISFVGCTAGATLSFLLPIIVHLGASTSRKKVKKMIFDIIILILIIPLLIFANIGVIKSIFQVCTCQT</sequence>
<keyword evidence="4 5" id="KW-0472">Membrane</keyword>
<feature type="transmembrane region" description="Helical" evidence="5">
    <location>
        <begin position="203"/>
        <end position="224"/>
    </location>
</feature>
<feature type="transmembrane region" description="Helical" evidence="5">
    <location>
        <begin position="74"/>
        <end position="94"/>
    </location>
</feature>